<comment type="caution">
    <text evidence="3">The sequence shown here is derived from an EMBL/GenBank/DDBJ whole genome shotgun (WGS) entry which is preliminary data.</text>
</comment>
<dbReference type="PANTHER" id="PTHR40446:SF2">
    <property type="entry name" value="N-ACETYLGLUCOSAMINE-1-PHOSPHODIESTER ALPHA-N-ACETYLGLUCOSAMINIDASE"/>
    <property type="match status" value="1"/>
</dbReference>
<keyword evidence="3" id="KW-0326">Glycosidase</keyword>
<dbReference type="Gene3D" id="3.60.21.10">
    <property type="match status" value="1"/>
</dbReference>
<keyword evidence="3" id="KW-0378">Hydrolase</keyword>
<evidence type="ECO:0000313" key="3">
    <source>
        <dbReference type="EMBL" id="MFC4131225.1"/>
    </source>
</evidence>
<dbReference type="PANTHER" id="PTHR40446">
    <property type="entry name" value="N-ACETYLGLUCOSAMINE-1-PHOSPHODIESTER ALPHA-N-ACETYLGLUCOSAMINIDASE"/>
    <property type="match status" value="1"/>
</dbReference>
<dbReference type="InterPro" id="IPR004843">
    <property type="entry name" value="Calcineurin-like_PHP"/>
</dbReference>
<dbReference type="Proteomes" id="UP001595816">
    <property type="component" value="Unassembled WGS sequence"/>
</dbReference>
<dbReference type="InterPro" id="IPR018711">
    <property type="entry name" value="NAGPA"/>
</dbReference>
<keyword evidence="4" id="KW-1185">Reference proteome</keyword>
<dbReference type="RefSeq" id="WP_253754554.1">
    <property type="nucleotide sequence ID" value="NZ_JAMZDZ010000001.1"/>
</dbReference>
<dbReference type="SUPFAM" id="SSF56300">
    <property type="entry name" value="Metallo-dependent phosphatases"/>
    <property type="match status" value="1"/>
</dbReference>
<accession>A0ABV8LLN5</accession>
<feature type="domain" description="Calcineurin-like phosphoesterase" evidence="1">
    <location>
        <begin position="748"/>
        <end position="870"/>
    </location>
</feature>
<organism evidence="3 4">
    <name type="scientific">Hamadaea flava</name>
    <dbReference type="NCBI Taxonomy" id="1742688"/>
    <lineage>
        <taxon>Bacteria</taxon>
        <taxon>Bacillati</taxon>
        <taxon>Actinomycetota</taxon>
        <taxon>Actinomycetes</taxon>
        <taxon>Micromonosporales</taxon>
        <taxon>Micromonosporaceae</taxon>
        <taxon>Hamadaea</taxon>
    </lineage>
</organism>
<gene>
    <name evidence="3" type="ORF">ACFOZ4_11485</name>
</gene>
<protein>
    <submittedName>
        <fullName evidence="3">Phosphodiester glycosidase family protein</fullName>
    </submittedName>
</protein>
<dbReference type="GO" id="GO:0016798">
    <property type="term" value="F:hydrolase activity, acting on glycosyl bonds"/>
    <property type="evidence" value="ECO:0007669"/>
    <property type="project" value="UniProtKB-KW"/>
</dbReference>
<dbReference type="InterPro" id="IPR029052">
    <property type="entry name" value="Metallo-depent_PP-like"/>
</dbReference>
<dbReference type="Pfam" id="PF09992">
    <property type="entry name" value="NAGPA"/>
    <property type="match status" value="1"/>
</dbReference>
<reference evidence="4" key="1">
    <citation type="journal article" date="2019" name="Int. J. Syst. Evol. Microbiol.">
        <title>The Global Catalogue of Microorganisms (GCM) 10K type strain sequencing project: providing services to taxonomists for standard genome sequencing and annotation.</title>
        <authorList>
            <consortium name="The Broad Institute Genomics Platform"/>
            <consortium name="The Broad Institute Genome Sequencing Center for Infectious Disease"/>
            <person name="Wu L."/>
            <person name="Ma J."/>
        </authorList>
    </citation>
    <scope>NUCLEOTIDE SEQUENCE [LARGE SCALE GENOMIC DNA]</scope>
    <source>
        <strain evidence="4">CGMCC 4.7289</strain>
    </source>
</reference>
<name>A0ABV8LLN5_9ACTN</name>
<evidence type="ECO:0000259" key="2">
    <source>
        <dbReference type="Pfam" id="PF09992"/>
    </source>
</evidence>
<sequence length="1105" mass="114633">MTTAFAFGGVAVAQAAETQATPAIETARTTRPVAPGVTLTSFDTVDAGGWLRADALTTDLGGGITVDYLSPGTVAADETVRQMTTHDGKATRPVAAVNGDFFDINNSGAALGIGVHGGQLVQSPTAGWSNAVGFSAEGIGRILQVGFDGSATWDGEPSGAQSVALTQFNNRVQNGGIGLITPLWGSYTRQRAVDGASDVTEVTLVDGVVTAIGSAAGTGTIPAGTTILLGREAGAVALRNLAVGTHVTVAYQPKTSDGSPLYAAVGGNYLLVKDGVPQDFDDVALAARSAVGFNREGTKMYLLTIDGKQANSAGVTLGKWAQIVADFGAYNALNIDGGGSSTLLARKPGEADLTLENSPSDGSERAVANGLGLYAPVGSGKLTGYWVAPTADPAAAPGSDQVTLARPDRVFPGLTRKLTANGYDETYGPATGTPLWRSSMVPVGWVTSDNVFHAGFPGQTTVTAFRGKATGSATLTVLGALDRIRPTVERLGLSSGSTGAFGLVGYDDAGATAPIEPGDAKLDYDHDLFEVTATPNGTFTVKPLVATGAGLITATVQGHTASVAITVGLTDVSAATFDDAAKWTVSTARAAATIAPTADGHTGQGIKLSYDFTQSTATRAAYVNPPTQFTIDGQPQGFGLWIYGNGKGEWPALEFYDGLGQAQILRSDYITWTGWKYVEFKVPVGVAYPLKLRRFYVVETKAAAQYKGEVIIDDLVAKVPPTVVSPAVPKVVDPIVGSYGAVNSKDWRFAVMSDSQFVARSPDSDIVRNARRTLQEIKAAKPDFLIIDGDFVDEASPADIAFAKQILDEELGGELPYYYVPGNHEVMGGPIANFQAVFGDTHRVFDHNGTRFVTLDTSALSIRGSGYDQYAMLRSALDTAATDPAIGSVVLVEHVPPQDPTPGKGSQLNDRKEAGLIEKWLADFQTKTGKGAAFLGGHVGTFHASRVDGVPYFINGNSGKNPATPAADGGFTGWTMWGVDKVTHPRPYTGLPLIPCGPGNWLTAQVNPHVDSLAVNVPAVPVGSTVDVAASLVQPGGRIVPVAYPVSFAWTGGDGLHIGPRRTANRGDIAAFDPATGQLTGLRAGTATLAVTVNGITQEVVVTVS</sequence>
<dbReference type="Pfam" id="PF00149">
    <property type="entry name" value="Metallophos"/>
    <property type="match status" value="1"/>
</dbReference>
<evidence type="ECO:0000259" key="1">
    <source>
        <dbReference type="Pfam" id="PF00149"/>
    </source>
</evidence>
<proteinExistence type="predicted"/>
<dbReference type="EMBL" id="JBHSAY010000006">
    <property type="protein sequence ID" value="MFC4131225.1"/>
    <property type="molecule type" value="Genomic_DNA"/>
</dbReference>
<feature type="domain" description="Phosphodiester glycosidase" evidence="2">
    <location>
        <begin position="205"/>
        <end position="373"/>
    </location>
</feature>
<evidence type="ECO:0000313" key="4">
    <source>
        <dbReference type="Proteomes" id="UP001595816"/>
    </source>
</evidence>